<evidence type="ECO:0000256" key="2">
    <source>
        <dbReference type="ARBA" id="ARBA00038358"/>
    </source>
</evidence>
<protein>
    <submittedName>
        <fullName evidence="4">Glycoside hydrolase family 88 protein</fullName>
    </submittedName>
</protein>
<dbReference type="AlphaFoldDB" id="A0A0D7AZN1"/>
<dbReference type="GO" id="GO:0000272">
    <property type="term" value="P:polysaccharide catabolic process"/>
    <property type="evidence" value="ECO:0007669"/>
    <property type="project" value="TreeGrafter"/>
</dbReference>
<dbReference type="PANTHER" id="PTHR36845:SF1">
    <property type="entry name" value="HYDROLASE, PUTATIVE (AFU_ORTHOLOGUE AFUA_7G05090)-RELATED"/>
    <property type="match status" value="1"/>
</dbReference>
<dbReference type="GO" id="GO:0052757">
    <property type="term" value="F:chondroitin hydrolase activity"/>
    <property type="evidence" value="ECO:0007669"/>
    <property type="project" value="TreeGrafter"/>
</dbReference>
<organism evidence="4 5">
    <name type="scientific">Cylindrobasidium torrendii FP15055 ss-10</name>
    <dbReference type="NCBI Taxonomy" id="1314674"/>
    <lineage>
        <taxon>Eukaryota</taxon>
        <taxon>Fungi</taxon>
        <taxon>Dikarya</taxon>
        <taxon>Basidiomycota</taxon>
        <taxon>Agaricomycotina</taxon>
        <taxon>Agaricomycetes</taxon>
        <taxon>Agaricomycetidae</taxon>
        <taxon>Agaricales</taxon>
        <taxon>Marasmiineae</taxon>
        <taxon>Physalacriaceae</taxon>
        <taxon>Cylindrobasidium</taxon>
    </lineage>
</organism>
<dbReference type="Gene3D" id="1.50.10.10">
    <property type="match status" value="1"/>
</dbReference>
<dbReference type="EMBL" id="KN880755">
    <property type="protein sequence ID" value="KIY62716.1"/>
    <property type="molecule type" value="Genomic_DNA"/>
</dbReference>
<feature type="signal peptide" evidence="3">
    <location>
        <begin position="1"/>
        <end position="20"/>
    </location>
</feature>
<dbReference type="InterPro" id="IPR008928">
    <property type="entry name" value="6-hairpin_glycosidase_sf"/>
</dbReference>
<dbReference type="Proteomes" id="UP000054007">
    <property type="component" value="Unassembled WGS sequence"/>
</dbReference>
<dbReference type="InterPro" id="IPR012341">
    <property type="entry name" value="6hp_glycosidase-like_sf"/>
</dbReference>
<evidence type="ECO:0000256" key="3">
    <source>
        <dbReference type="SAM" id="SignalP"/>
    </source>
</evidence>
<accession>A0A0D7AZN1</accession>
<name>A0A0D7AZN1_9AGAR</name>
<comment type="similarity">
    <text evidence="2">Belongs to the glycosyl hydrolase 88 family.</text>
</comment>
<dbReference type="SUPFAM" id="SSF48208">
    <property type="entry name" value="Six-hairpin glycosidases"/>
    <property type="match status" value="1"/>
</dbReference>
<evidence type="ECO:0000256" key="1">
    <source>
        <dbReference type="ARBA" id="ARBA00022801"/>
    </source>
</evidence>
<dbReference type="InterPro" id="IPR052369">
    <property type="entry name" value="UG_Glycosaminoglycan_Hydrolase"/>
</dbReference>
<proteinExistence type="inferred from homology"/>
<evidence type="ECO:0000313" key="5">
    <source>
        <dbReference type="Proteomes" id="UP000054007"/>
    </source>
</evidence>
<reference evidence="4 5" key="1">
    <citation type="journal article" date="2015" name="Fungal Genet. Biol.">
        <title>Evolution of novel wood decay mechanisms in Agaricales revealed by the genome sequences of Fistulina hepatica and Cylindrobasidium torrendii.</title>
        <authorList>
            <person name="Floudas D."/>
            <person name="Held B.W."/>
            <person name="Riley R."/>
            <person name="Nagy L.G."/>
            <person name="Koehler G."/>
            <person name="Ransdell A.S."/>
            <person name="Younus H."/>
            <person name="Chow J."/>
            <person name="Chiniquy J."/>
            <person name="Lipzen A."/>
            <person name="Tritt A."/>
            <person name="Sun H."/>
            <person name="Haridas S."/>
            <person name="LaButti K."/>
            <person name="Ohm R.A."/>
            <person name="Kues U."/>
            <person name="Blanchette R.A."/>
            <person name="Grigoriev I.V."/>
            <person name="Minto R.E."/>
            <person name="Hibbett D.S."/>
        </authorList>
    </citation>
    <scope>NUCLEOTIDE SEQUENCE [LARGE SCALE GENOMIC DNA]</scope>
    <source>
        <strain evidence="4 5">FP15055 ss-10</strain>
    </source>
</reference>
<keyword evidence="3" id="KW-0732">Signal</keyword>
<dbReference type="OrthoDB" id="2317065at2759"/>
<evidence type="ECO:0000313" key="4">
    <source>
        <dbReference type="EMBL" id="KIY62716.1"/>
    </source>
</evidence>
<feature type="chain" id="PRO_5002316901" evidence="3">
    <location>
        <begin position="21"/>
        <end position="401"/>
    </location>
</feature>
<keyword evidence="1 4" id="KW-0378">Hydrolase</keyword>
<sequence>MLFSYLPLALASFTAEVVLAQSPPSQLWSSIVPKKIKAAYDSVTTDRPYPQWTGIKTDVGDWQLFPADTWTSGFFPSTLYALNARLSMCGATESNGLGQADWLKLARTNSASLASLTKSNTVGHDVGFLAFPFMDELRVDSSNEEARNVVIGYADFLANRFSPTVGCTRSWDSDAPKFQVIIDNMMNLELLMVASELTGDSHYSDIAHSHAKTTMVNHIRDDGSTWHVIEYNENTGAVMDKRTAQGYSDDSTWTRGQSWGIYGFANMYKWFGDDDFLKTARRLADFYLTHIPKDGVIPWDFNAPIAGRPADSSAAMLSVVGLLMLSDVETDSSNADKYEKAALNILNKNTEFAWNEGWESLLSNGTVSKPVDSFNTGIVYGDYYFVVAGNTLLQMGISSCH</sequence>
<keyword evidence="5" id="KW-1185">Reference proteome</keyword>
<gene>
    <name evidence="4" type="ORF">CYLTODRAFT_361063</name>
</gene>
<dbReference type="PANTHER" id="PTHR36845">
    <property type="entry name" value="HYDROLASE, PUTATIVE (AFU_ORTHOLOGUE AFUA_7G05090)-RELATED"/>
    <property type="match status" value="1"/>
</dbReference>